<evidence type="ECO:0000256" key="4">
    <source>
        <dbReference type="ARBA" id="ARBA00022679"/>
    </source>
</evidence>
<feature type="transmembrane region" description="Helical" evidence="8">
    <location>
        <begin position="320"/>
        <end position="342"/>
    </location>
</feature>
<keyword evidence="4 10" id="KW-0808">Transferase</keyword>
<evidence type="ECO:0000256" key="2">
    <source>
        <dbReference type="ARBA" id="ARBA00022475"/>
    </source>
</evidence>
<feature type="transmembrane region" description="Helical" evidence="8">
    <location>
        <begin position="290"/>
        <end position="308"/>
    </location>
</feature>
<sequence>MSLSAHTAKQSDKPIWYFLLCWTILNAIQAATLELHADEAYYWMYSRFLDWGYFDHPPMVALFIRIGDSIGHNEFCMRLITVMASSISIYVLWLILKRYAVNASAFIMVVAGMLILHIYGFITTPDAPLFFFAVLFYYFYQRYLDDDNWWLATVLGVVIACMFYSKYHAVLLVAFTVVSNVKLFKRPSFWFIAGLAVVLYIPHILWQINHGFPSVNYHLYERAVKVYNPENSYLYVPGQLLMAGPIVGWFLFYSAYTIKIKDAFIRCLLVNGIGTTAFFFFATFRGEAQPHWTLIAFAPLIMLALIRFNQKGGVPKWFNTVAAINIIFVVALRLGMIFQWPIVTQIGQIKSYYGFKDWAQTIHKKIGDSYLILDNGFQNPSKYNYYTNSLKAFSYDSRYYRRTQYDIWPIEDEMQRQRVYHLIDTPQADAHEPIRTKAGIWYGGWVDDVRTYQKLQVESGLTHLTLHAGEQTTVALTITNPYPYTVNFSDKGRLHKALLGVVFFKDDGTGSSQKSGDDFNDIVLKPGQSTHYNFKFVAPKKGNYEMIFSVRTEPFEGSKNSRIIKLLVN</sequence>
<dbReference type="InterPro" id="IPR050297">
    <property type="entry name" value="LipidA_mod_glycosyltrf_83"/>
</dbReference>
<feature type="transmembrane region" description="Helical" evidence="8">
    <location>
        <begin position="234"/>
        <end position="256"/>
    </location>
</feature>
<keyword evidence="6 8" id="KW-1133">Transmembrane helix</keyword>
<evidence type="ECO:0000256" key="5">
    <source>
        <dbReference type="ARBA" id="ARBA00022692"/>
    </source>
</evidence>
<dbReference type="RefSeq" id="WP_377188813.1">
    <property type="nucleotide sequence ID" value="NZ_JBHUPD010000004.1"/>
</dbReference>
<feature type="transmembrane region" description="Helical" evidence="8">
    <location>
        <begin position="149"/>
        <end position="177"/>
    </location>
</feature>
<dbReference type="Proteomes" id="UP001597557">
    <property type="component" value="Unassembled WGS sequence"/>
</dbReference>
<reference evidence="11" key="1">
    <citation type="journal article" date="2019" name="Int. J. Syst. Evol. Microbiol.">
        <title>The Global Catalogue of Microorganisms (GCM) 10K type strain sequencing project: providing services to taxonomists for standard genome sequencing and annotation.</title>
        <authorList>
            <consortium name="The Broad Institute Genomics Platform"/>
            <consortium name="The Broad Institute Genome Sequencing Center for Infectious Disease"/>
            <person name="Wu L."/>
            <person name="Ma J."/>
        </authorList>
    </citation>
    <scope>NUCLEOTIDE SEQUENCE [LARGE SCALE GENOMIC DNA]</scope>
    <source>
        <strain evidence="11">KCTC 22437</strain>
    </source>
</reference>
<feature type="transmembrane region" description="Helical" evidence="8">
    <location>
        <begin position="263"/>
        <end position="284"/>
    </location>
</feature>
<dbReference type="Pfam" id="PF13231">
    <property type="entry name" value="PMT_2"/>
    <property type="match status" value="1"/>
</dbReference>
<evidence type="ECO:0000256" key="3">
    <source>
        <dbReference type="ARBA" id="ARBA00022676"/>
    </source>
</evidence>
<comment type="caution">
    <text evidence="10">The sequence shown here is derived from an EMBL/GenBank/DDBJ whole genome shotgun (WGS) entry which is preliminary data.</text>
</comment>
<dbReference type="PANTHER" id="PTHR33908">
    <property type="entry name" value="MANNOSYLTRANSFERASE YKCB-RELATED"/>
    <property type="match status" value="1"/>
</dbReference>
<gene>
    <name evidence="10" type="ORF">ACFS5N_17765</name>
</gene>
<evidence type="ECO:0000256" key="8">
    <source>
        <dbReference type="SAM" id="Phobius"/>
    </source>
</evidence>
<proteinExistence type="predicted"/>
<dbReference type="InterPro" id="IPR038731">
    <property type="entry name" value="RgtA/B/C-like"/>
</dbReference>
<dbReference type="GO" id="GO:0016757">
    <property type="term" value="F:glycosyltransferase activity"/>
    <property type="evidence" value="ECO:0007669"/>
    <property type="project" value="UniProtKB-KW"/>
</dbReference>
<dbReference type="EC" id="2.4.-.-" evidence="10"/>
<organism evidence="10 11">
    <name type="scientific">Mucilaginibacter ximonensis</name>
    <dbReference type="NCBI Taxonomy" id="538021"/>
    <lineage>
        <taxon>Bacteria</taxon>
        <taxon>Pseudomonadati</taxon>
        <taxon>Bacteroidota</taxon>
        <taxon>Sphingobacteriia</taxon>
        <taxon>Sphingobacteriales</taxon>
        <taxon>Sphingobacteriaceae</taxon>
        <taxon>Mucilaginibacter</taxon>
    </lineage>
</organism>
<protein>
    <submittedName>
        <fullName evidence="10">ArnT family glycosyltransferase</fullName>
        <ecNumber evidence="10">2.4.-.-</ecNumber>
    </submittedName>
</protein>
<feature type="transmembrane region" description="Helical" evidence="8">
    <location>
        <begin position="75"/>
        <end position="93"/>
    </location>
</feature>
<evidence type="ECO:0000256" key="1">
    <source>
        <dbReference type="ARBA" id="ARBA00004651"/>
    </source>
</evidence>
<keyword evidence="3 10" id="KW-0328">Glycosyltransferase</keyword>
<feature type="domain" description="Glycosyltransferase RgtA/B/C/D-like" evidence="9">
    <location>
        <begin position="55"/>
        <end position="206"/>
    </location>
</feature>
<keyword evidence="7 8" id="KW-0472">Membrane</keyword>
<keyword evidence="5 8" id="KW-0812">Transmembrane</keyword>
<evidence type="ECO:0000313" key="11">
    <source>
        <dbReference type="Proteomes" id="UP001597557"/>
    </source>
</evidence>
<dbReference type="EMBL" id="JBHUPD010000004">
    <property type="protein sequence ID" value="MFD2874334.1"/>
    <property type="molecule type" value="Genomic_DNA"/>
</dbReference>
<feature type="transmembrane region" description="Helical" evidence="8">
    <location>
        <begin position="15"/>
        <end position="37"/>
    </location>
</feature>
<feature type="transmembrane region" description="Helical" evidence="8">
    <location>
        <begin position="127"/>
        <end position="143"/>
    </location>
</feature>
<dbReference type="PANTHER" id="PTHR33908:SF11">
    <property type="entry name" value="MEMBRANE PROTEIN"/>
    <property type="match status" value="1"/>
</dbReference>
<evidence type="ECO:0000313" key="10">
    <source>
        <dbReference type="EMBL" id="MFD2874334.1"/>
    </source>
</evidence>
<evidence type="ECO:0000256" key="7">
    <source>
        <dbReference type="ARBA" id="ARBA00023136"/>
    </source>
</evidence>
<evidence type="ECO:0000256" key="6">
    <source>
        <dbReference type="ARBA" id="ARBA00022989"/>
    </source>
</evidence>
<name>A0ABW5YG25_9SPHI</name>
<comment type="subcellular location">
    <subcellularLocation>
        <location evidence="1">Cell membrane</location>
        <topology evidence="1">Multi-pass membrane protein</topology>
    </subcellularLocation>
</comment>
<accession>A0ABW5YG25</accession>
<feature type="transmembrane region" description="Helical" evidence="8">
    <location>
        <begin position="189"/>
        <end position="208"/>
    </location>
</feature>
<keyword evidence="2" id="KW-1003">Cell membrane</keyword>
<keyword evidence="11" id="KW-1185">Reference proteome</keyword>
<feature type="transmembrane region" description="Helical" evidence="8">
    <location>
        <begin position="99"/>
        <end position="120"/>
    </location>
</feature>
<evidence type="ECO:0000259" key="9">
    <source>
        <dbReference type="Pfam" id="PF13231"/>
    </source>
</evidence>